<evidence type="ECO:0000256" key="1">
    <source>
        <dbReference type="SAM" id="Phobius"/>
    </source>
</evidence>
<dbReference type="InterPro" id="IPR020203">
    <property type="entry name" value="YneK"/>
</dbReference>
<keyword evidence="3" id="KW-1185">Reference proteome</keyword>
<proteinExistence type="predicted"/>
<comment type="caution">
    <text evidence="2">The sequence shown here is derived from an EMBL/GenBank/DDBJ whole genome shotgun (WGS) entry which is preliminary data.</text>
</comment>
<evidence type="ECO:0000313" key="3">
    <source>
        <dbReference type="Proteomes" id="UP000242310"/>
    </source>
</evidence>
<protein>
    <submittedName>
        <fullName evidence="2">Uncharacterized protein DUF2621</fullName>
    </submittedName>
</protein>
<dbReference type="OrthoDB" id="2399525at2"/>
<name>A0A2P8HYK3_9BACI</name>
<sequence>MPSDAFMWFILGWSVLLTVLMFIGGYFMFRKFLKRLPKNDGYSTLDWQDYYIDQTIHLWGSEEKNLLNDLVEPVPELFRDQAKQKIAGKVGELALQEKASRINQDLLIRGYILATPKRDHKFLRKKLDEKNISYTAYEPLFEQAR</sequence>
<keyword evidence="1" id="KW-1133">Transmembrane helix</keyword>
<dbReference type="EMBL" id="PYAV01000001">
    <property type="protein sequence ID" value="PSL51312.1"/>
    <property type="molecule type" value="Genomic_DNA"/>
</dbReference>
<dbReference type="AlphaFoldDB" id="A0A2P8HYK3"/>
<feature type="transmembrane region" description="Helical" evidence="1">
    <location>
        <begin position="6"/>
        <end position="29"/>
    </location>
</feature>
<gene>
    <name evidence="2" type="ORF">B0H94_101225</name>
</gene>
<reference evidence="2 3" key="1">
    <citation type="submission" date="2018-03" db="EMBL/GenBank/DDBJ databases">
        <title>Genomic Encyclopedia of Type Strains, Phase III (KMG-III): the genomes of soil and plant-associated and newly described type strains.</title>
        <authorList>
            <person name="Whitman W."/>
        </authorList>
    </citation>
    <scope>NUCLEOTIDE SEQUENCE [LARGE SCALE GENOMIC DNA]</scope>
    <source>
        <strain evidence="2 3">CGMCC 1.07653</strain>
    </source>
</reference>
<dbReference type="Pfam" id="PF11084">
    <property type="entry name" value="DUF2621"/>
    <property type="match status" value="1"/>
</dbReference>
<keyword evidence="1" id="KW-0472">Membrane</keyword>
<keyword evidence="1" id="KW-0812">Transmembrane</keyword>
<dbReference type="RefSeq" id="WP_106587383.1">
    <property type="nucleotide sequence ID" value="NZ_PYAV01000001.1"/>
</dbReference>
<evidence type="ECO:0000313" key="2">
    <source>
        <dbReference type="EMBL" id="PSL51312.1"/>
    </source>
</evidence>
<accession>A0A2P8HYK3</accession>
<dbReference type="Proteomes" id="UP000242310">
    <property type="component" value="Unassembled WGS sequence"/>
</dbReference>
<organism evidence="2 3">
    <name type="scientific">Salsuginibacillus halophilus</name>
    <dbReference type="NCBI Taxonomy" id="517424"/>
    <lineage>
        <taxon>Bacteria</taxon>
        <taxon>Bacillati</taxon>
        <taxon>Bacillota</taxon>
        <taxon>Bacilli</taxon>
        <taxon>Bacillales</taxon>
        <taxon>Bacillaceae</taxon>
        <taxon>Salsuginibacillus</taxon>
    </lineage>
</organism>